<dbReference type="Gene3D" id="3.40.350.10">
    <property type="entry name" value="Creatinase/prolidase N-terminal domain"/>
    <property type="match status" value="1"/>
</dbReference>
<dbReference type="EC" id="3.4.11.9" evidence="4"/>
<keyword evidence="7 12" id="KW-0378">Hydrolase</keyword>
<dbReference type="InterPro" id="IPR000994">
    <property type="entry name" value="Pept_M24"/>
</dbReference>
<dbReference type="SUPFAM" id="SSF55920">
    <property type="entry name" value="Creatinase/aminopeptidase"/>
    <property type="match status" value="1"/>
</dbReference>
<proteinExistence type="inferred from homology"/>
<dbReference type="InterPro" id="IPR029149">
    <property type="entry name" value="Creatin/AminoP/Spt16_N"/>
</dbReference>
<name>A0ABS5T8M4_9GAMM</name>
<dbReference type="SUPFAM" id="SSF53092">
    <property type="entry name" value="Creatinase/prolidase N-terminal domain"/>
    <property type="match status" value="1"/>
</dbReference>
<gene>
    <name evidence="12" type="primary">pepP</name>
    <name evidence="12" type="ORF">HGT73_10835</name>
</gene>
<evidence type="ECO:0000259" key="11">
    <source>
        <dbReference type="SMART" id="SM01011"/>
    </source>
</evidence>
<accession>A0ABS5T8M4</accession>
<dbReference type="Pfam" id="PF00557">
    <property type="entry name" value="Peptidase_M24"/>
    <property type="match status" value="1"/>
</dbReference>
<evidence type="ECO:0000256" key="2">
    <source>
        <dbReference type="ARBA" id="ARBA00001936"/>
    </source>
</evidence>
<evidence type="ECO:0000256" key="8">
    <source>
        <dbReference type="ARBA" id="ARBA00023049"/>
    </source>
</evidence>
<keyword evidence="8" id="KW-0482">Metalloprotease</keyword>
<dbReference type="SMART" id="SM01011">
    <property type="entry name" value="AMP_N"/>
    <property type="match status" value="1"/>
</dbReference>
<evidence type="ECO:0000256" key="6">
    <source>
        <dbReference type="ARBA" id="ARBA00022723"/>
    </source>
</evidence>
<dbReference type="PROSITE" id="PS00491">
    <property type="entry name" value="PROLINE_PEPTIDASE"/>
    <property type="match status" value="1"/>
</dbReference>
<evidence type="ECO:0000256" key="1">
    <source>
        <dbReference type="ARBA" id="ARBA00001424"/>
    </source>
</evidence>
<evidence type="ECO:0000256" key="10">
    <source>
        <dbReference type="RuleBase" id="RU000590"/>
    </source>
</evidence>
<evidence type="ECO:0000256" key="3">
    <source>
        <dbReference type="ARBA" id="ARBA00008766"/>
    </source>
</evidence>
<dbReference type="Proteomes" id="UP000786875">
    <property type="component" value="Unassembled WGS sequence"/>
</dbReference>
<dbReference type="Pfam" id="PF05195">
    <property type="entry name" value="AMP_N"/>
    <property type="match status" value="1"/>
</dbReference>
<protein>
    <recommendedName>
        <fullName evidence="4">Xaa-Pro aminopeptidase</fullName>
        <ecNumber evidence="4">3.4.11.9</ecNumber>
    </recommendedName>
</protein>
<feature type="domain" description="Aminopeptidase P N-terminal" evidence="11">
    <location>
        <begin position="2"/>
        <end position="136"/>
    </location>
</feature>
<reference evidence="12 13" key="1">
    <citation type="submission" date="2020-04" db="EMBL/GenBank/DDBJ databases">
        <title>Genome sequencing of Rosenbergiella species.</title>
        <authorList>
            <person name="Alvarez-Perez S."/>
            <person name="Lievens B."/>
        </authorList>
    </citation>
    <scope>NUCLEOTIDE SEQUENCE [LARGE SCALE GENOMIC DNA]</scope>
    <source>
        <strain evidence="12 13">CdVSA20.1</strain>
    </source>
</reference>
<evidence type="ECO:0000256" key="4">
    <source>
        <dbReference type="ARBA" id="ARBA00012574"/>
    </source>
</evidence>
<dbReference type="PANTHER" id="PTHR43226">
    <property type="entry name" value="XAA-PRO AMINOPEPTIDASE 3"/>
    <property type="match status" value="1"/>
</dbReference>
<sequence>MISQKNYSKRRQALLKQMQPGSAALIFAAPEVTRSRDTEYLFRQHSDFWYFTGFNEPEALLILIKSDDQHNHSILFNRYRDPHAEVWFGRRLGQDAAIEKLGVDRALPWGELDQQLAQILNGLTTVYHASGEYAFADEKVNHALETLRAGSRQNLKAPTTLIDWRPIVHEMRLFKDKEELAILRDAGRISALAHQRAMQQCQPGMYEYQLEGEIHHEFSRHGARFPSYNTIVGGGENACILHYTENESLLKKGQLVLIDAGCELFGYAGDITRTFPVDGKFTPAQRELYDIVLRALTTALALFRPGVSIAEVTEAVIRIKVEGLVELGILTGDVSQLIEEKAYRPFFMHGLSHWLGLDVHDVGGYGGADRSRLLEPGMVLTVEPGLYIAPDANVPERYRGIGIRIEDDIVITETGHENLTEQVVKDPDAIEQLMHIAQTKRLGENNPL</sequence>
<dbReference type="InterPro" id="IPR052433">
    <property type="entry name" value="X-Pro_dipept-like"/>
</dbReference>
<evidence type="ECO:0000256" key="7">
    <source>
        <dbReference type="ARBA" id="ARBA00022801"/>
    </source>
</evidence>
<evidence type="ECO:0000313" key="13">
    <source>
        <dbReference type="Proteomes" id="UP000786875"/>
    </source>
</evidence>
<comment type="cofactor">
    <cofactor evidence="2">
        <name>Mn(2+)</name>
        <dbReference type="ChEBI" id="CHEBI:29035"/>
    </cofactor>
</comment>
<organism evidence="12 13">
    <name type="scientific">Rosenbergiella australiborealis</name>
    <dbReference type="NCBI Taxonomy" id="1544696"/>
    <lineage>
        <taxon>Bacteria</taxon>
        <taxon>Pseudomonadati</taxon>
        <taxon>Pseudomonadota</taxon>
        <taxon>Gammaproteobacteria</taxon>
        <taxon>Enterobacterales</taxon>
        <taxon>Erwiniaceae</taxon>
        <taxon>Rosenbergiella</taxon>
    </lineage>
</organism>
<dbReference type="Gene3D" id="3.90.230.10">
    <property type="entry name" value="Creatinase/methionine aminopeptidase superfamily"/>
    <property type="match status" value="1"/>
</dbReference>
<comment type="caution">
    <text evidence="12">The sequence shown here is derived from an EMBL/GenBank/DDBJ whole genome shotgun (WGS) entry which is preliminary data.</text>
</comment>
<dbReference type="InterPro" id="IPR001131">
    <property type="entry name" value="Peptidase_M24B_aminopep-P_CS"/>
</dbReference>
<dbReference type="GO" id="GO:0004177">
    <property type="term" value="F:aminopeptidase activity"/>
    <property type="evidence" value="ECO:0007669"/>
    <property type="project" value="UniProtKB-KW"/>
</dbReference>
<comment type="catalytic activity">
    <reaction evidence="1">
        <text>Release of any N-terminal amino acid, including proline, that is linked to proline, even from a dipeptide or tripeptide.</text>
        <dbReference type="EC" id="3.4.11.9"/>
    </reaction>
</comment>
<evidence type="ECO:0000313" key="12">
    <source>
        <dbReference type="EMBL" id="MBT0727860.1"/>
    </source>
</evidence>
<dbReference type="NCBIfam" id="NF008131">
    <property type="entry name" value="PRK10879.1"/>
    <property type="match status" value="1"/>
</dbReference>
<dbReference type="PANTHER" id="PTHR43226:SF4">
    <property type="entry name" value="XAA-PRO AMINOPEPTIDASE 3"/>
    <property type="match status" value="1"/>
</dbReference>
<evidence type="ECO:0000256" key="5">
    <source>
        <dbReference type="ARBA" id="ARBA00022670"/>
    </source>
</evidence>
<keyword evidence="12" id="KW-0031">Aminopeptidase</keyword>
<keyword evidence="9" id="KW-0464">Manganese</keyword>
<dbReference type="EMBL" id="JABBFO010000010">
    <property type="protein sequence ID" value="MBT0727860.1"/>
    <property type="molecule type" value="Genomic_DNA"/>
</dbReference>
<keyword evidence="6 10" id="KW-0479">Metal-binding</keyword>
<comment type="similarity">
    <text evidence="3 10">Belongs to the peptidase M24B family.</text>
</comment>
<evidence type="ECO:0000256" key="9">
    <source>
        <dbReference type="ARBA" id="ARBA00023211"/>
    </source>
</evidence>
<keyword evidence="5" id="KW-0645">Protease</keyword>
<keyword evidence="13" id="KW-1185">Reference proteome</keyword>
<dbReference type="RefSeq" id="WP_214214762.1">
    <property type="nucleotide sequence ID" value="NZ_JABBFO010000010.1"/>
</dbReference>
<dbReference type="InterPro" id="IPR036005">
    <property type="entry name" value="Creatinase/aminopeptidase-like"/>
</dbReference>
<dbReference type="CDD" id="cd01087">
    <property type="entry name" value="Prolidase"/>
    <property type="match status" value="1"/>
</dbReference>
<dbReference type="InterPro" id="IPR007865">
    <property type="entry name" value="Aminopep_P_N"/>
</dbReference>